<feature type="chain" id="PRO_5035317396" evidence="2">
    <location>
        <begin position="27"/>
        <end position="104"/>
    </location>
</feature>
<feature type="compositionally biased region" description="Basic and acidic residues" evidence="1">
    <location>
        <begin position="81"/>
        <end position="93"/>
    </location>
</feature>
<keyword evidence="4" id="KW-1185">Reference proteome</keyword>
<reference evidence="4" key="1">
    <citation type="journal article" date="2012" name="Nature">
        <title>A physical, genetic and functional sequence assembly of the barley genome.</title>
        <authorList>
            <consortium name="The International Barley Genome Sequencing Consortium"/>
            <person name="Mayer K.F."/>
            <person name="Waugh R."/>
            <person name="Brown J.W."/>
            <person name="Schulman A."/>
            <person name="Langridge P."/>
            <person name="Platzer M."/>
            <person name="Fincher G.B."/>
            <person name="Muehlbauer G.J."/>
            <person name="Sato K."/>
            <person name="Close T.J."/>
            <person name="Wise R.P."/>
            <person name="Stein N."/>
        </authorList>
    </citation>
    <scope>NUCLEOTIDE SEQUENCE [LARGE SCALE GENOMIC DNA]</scope>
    <source>
        <strain evidence="4">cv. Morex</strain>
    </source>
</reference>
<keyword evidence="2" id="KW-0732">Signal</keyword>
<reference evidence="3" key="2">
    <citation type="submission" date="2020-10" db="EMBL/GenBank/DDBJ databases">
        <authorList>
            <person name="Scholz U."/>
            <person name="Mascher M."/>
            <person name="Fiebig A."/>
        </authorList>
    </citation>
    <scope>NUCLEOTIDE SEQUENCE [LARGE SCALE GENOMIC DNA]</scope>
    <source>
        <strain evidence="3">cv. Morex</strain>
    </source>
</reference>
<reference evidence="3" key="3">
    <citation type="submission" date="2022-01" db="UniProtKB">
        <authorList>
            <consortium name="EnsemblPlants"/>
        </authorList>
    </citation>
    <scope>IDENTIFICATION</scope>
    <source>
        <strain evidence="3">subsp. vulgare</strain>
    </source>
</reference>
<evidence type="ECO:0000313" key="3">
    <source>
        <dbReference type="EnsemblPlants" id="HORVU.MOREX.r3.2HG0101970.1.CDS1"/>
    </source>
</evidence>
<feature type="signal peptide" evidence="2">
    <location>
        <begin position="1"/>
        <end position="26"/>
    </location>
</feature>
<evidence type="ECO:0000256" key="1">
    <source>
        <dbReference type="SAM" id="MobiDB-lite"/>
    </source>
</evidence>
<accession>A0A8I6X0N5</accession>
<sequence>MAKRNILVLPLVLAIILSYNALGAGAHQSQVAFSGKVMNVERKASFSGMSSSLSGQVSGAPNAAVSNTAEIANVETTTTTESHHDVSVRDFHAISRKPPTYNMP</sequence>
<proteinExistence type="predicted"/>
<protein>
    <submittedName>
        <fullName evidence="3">Uncharacterized protein</fullName>
    </submittedName>
</protein>
<dbReference type="EnsemblPlants" id="HORVU.MOREX.r3.2HG0101970.1">
    <property type="protein sequence ID" value="HORVU.MOREX.r3.2HG0101970.1.CDS1"/>
    <property type="gene ID" value="HORVU.MOREX.r3.2HG0101970"/>
</dbReference>
<feature type="region of interest" description="Disordered" evidence="1">
    <location>
        <begin position="76"/>
        <end position="104"/>
    </location>
</feature>
<dbReference type="Proteomes" id="UP000011116">
    <property type="component" value="Chromosome 2H"/>
</dbReference>
<dbReference type="Gramene" id="HORVU.MOREX.r2.2HG0084030.1">
    <property type="protein sequence ID" value="HORVU.MOREX.r2.2HG0084030.1.CDS.1"/>
    <property type="gene ID" value="HORVU.MOREX.r2.2HG0084030"/>
</dbReference>
<evidence type="ECO:0000256" key="2">
    <source>
        <dbReference type="SAM" id="SignalP"/>
    </source>
</evidence>
<evidence type="ECO:0000313" key="4">
    <source>
        <dbReference type="Proteomes" id="UP000011116"/>
    </source>
</evidence>
<dbReference type="AlphaFoldDB" id="A0A8I6X0N5"/>
<name>A0A8I6X0N5_HORVV</name>
<organism evidence="3 4">
    <name type="scientific">Hordeum vulgare subsp. vulgare</name>
    <name type="common">Domesticated barley</name>
    <dbReference type="NCBI Taxonomy" id="112509"/>
    <lineage>
        <taxon>Eukaryota</taxon>
        <taxon>Viridiplantae</taxon>
        <taxon>Streptophyta</taxon>
        <taxon>Embryophyta</taxon>
        <taxon>Tracheophyta</taxon>
        <taxon>Spermatophyta</taxon>
        <taxon>Magnoliopsida</taxon>
        <taxon>Liliopsida</taxon>
        <taxon>Poales</taxon>
        <taxon>Poaceae</taxon>
        <taxon>BOP clade</taxon>
        <taxon>Pooideae</taxon>
        <taxon>Triticodae</taxon>
        <taxon>Triticeae</taxon>
        <taxon>Hordeinae</taxon>
        <taxon>Hordeum</taxon>
    </lineage>
</organism>
<dbReference type="Gramene" id="HORVU.MOREX.r3.2HG0101970.1">
    <property type="protein sequence ID" value="HORVU.MOREX.r3.2HG0101970.1.CDS1"/>
    <property type="gene ID" value="HORVU.MOREX.r3.2HG0101970"/>
</dbReference>